<dbReference type="PANTHER" id="PTHR34361">
    <property type="entry name" value="OS08G0157800 PROTEIN"/>
    <property type="match status" value="1"/>
</dbReference>
<feature type="region of interest" description="Disordered" evidence="1">
    <location>
        <begin position="327"/>
        <end position="386"/>
    </location>
</feature>
<feature type="compositionally biased region" description="Low complexity" evidence="1">
    <location>
        <begin position="14"/>
        <end position="29"/>
    </location>
</feature>
<evidence type="ECO:0000256" key="1">
    <source>
        <dbReference type="SAM" id="MobiDB-lite"/>
    </source>
</evidence>
<dbReference type="STRING" id="429701.A0A2G9G3S4"/>
<dbReference type="Proteomes" id="UP000231279">
    <property type="component" value="Unassembled WGS sequence"/>
</dbReference>
<feature type="region of interest" description="Disordered" evidence="1">
    <location>
        <begin position="1"/>
        <end position="40"/>
    </location>
</feature>
<dbReference type="EMBL" id="NKXS01007524">
    <property type="protein sequence ID" value="PIM99559.1"/>
    <property type="molecule type" value="Genomic_DNA"/>
</dbReference>
<evidence type="ECO:0000313" key="3">
    <source>
        <dbReference type="Proteomes" id="UP000231279"/>
    </source>
</evidence>
<dbReference type="PANTHER" id="PTHR34361:SF2">
    <property type="entry name" value="OS08G0157800 PROTEIN"/>
    <property type="match status" value="1"/>
</dbReference>
<comment type="caution">
    <text evidence="2">The sequence shown here is derived from an EMBL/GenBank/DDBJ whole genome shotgun (WGS) entry which is preliminary data.</text>
</comment>
<accession>A0A2G9G3S4</accession>
<name>A0A2G9G3S4_9LAMI</name>
<feature type="region of interest" description="Disordered" evidence="1">
    <location>
        <begin position="795"/>
        <end position="820"/>
    </location>
</feature>
<keyword evidence="3" id="KW-1185">Reference proteome</keyword>
<feature type="compositionally biased region" description="Basic and acidic residues" evidence="1">
    <location>
        <begin position="367"/>
        <end position="386"/>
    </location>
</feature>
<dbReference type="AlphaFoldDB" id="A0A2G9G3S4"/>
<evidence type="ECO:0000313" key="2">
    <source>
        <dbReference type="EMBL" id="PIM99559.1"/>
    </source>
</evidence>
<proteinExistence type="predicted"/>
<sequence length="1050" mass="114869">MMGFGPMGSGAGGNFSSSSSSSSSLSASAPPFTVDRLNPKPNSNPLLHYSDLTYVEPFSHTWQYARPSAPRPEMGIDSTGINSVPLANDYQFSASVSISPSSTPWSALSPVTKASGSAFGYGCEVEPYHSPYVPPMVGEDGLLIEDEGARYNVGSTSGVSVKSQIDYSNGLFDLEYGPRWIDSLGFDEGKRAKRAEIDGSFFSEKANVAGSHSYTYQVNQGGQGTENWSKCREDSGISYKKFNRSADREAYTGSSTVGHMEDKSCLEHNLGLFPYDSNTYLSASSSNYPESHPSIIPSEVHKNFSNYQDSYGPYEKCVRPADKPFTGHGSVIRSSPTVVIRPPPPATNGQTIVSRKPARSGSLGAVRRTDFDHSSPSKQKDSGLKSSYEIKEDLSETNLFNFTKQGNGLVSLTPAKQLSNPQLFKDTSDRKVKGRFLPQLPDIKVSGGVATACDIVQVVPTEGSSGFVDHQNLAVDSPCWKGATSPQFSAFDIEAGSSDHVKKNLDEYYGFECEKLQNLQSIVNYNRGFSEKVEGDKKNEDGHAGNDAVLTLERTLDAISSSKERSSLDDAKGGDWISTLVNSKGAEISDDSNMPRKESGLLNNLTSGFDIKVSVGEEGSGMTLNDVCEGGAVAVAVHAAEKVLASPASQEDATECTKLPDRNLNHGAEKVIASSTSQEGAPECDKLQHPNLNVLTMIKAIHNLSELLLLHLSNDAYSLEEENTETIKKIICNLDSCFSEKTVPASNKPEPKIPMGDTSEKLGESRNVGIISGSPRATNEAVNSPIKLDHCYKHEVEKKHSPSGKKDEKSPIFSPLRDDLDIARDDDTSKAIKKVLEENFHFDEQMHSQALLFKSLWLEAEAKLCSISYKARFDRMKIQMEEVKLKAPQENEDLAEMMPDVFIAPISPSELAPKAHDSSILKPTLQNTTSGHADDIDTSVMARFNILKSREDNMKPINTEEDQEPELLDGVHADSIMARLNILKSREGNSKSIMEEEQLETVHGEFSDDPIIHSFDNSRMNNQNNWGWHDSSSSSEWEHVVKDDFSWKNL</sequence>
<organism evidence="2 3">
    <name type="scientific">Handroanthus impetiginosus</name>
    <dbReference type="NCBI Taxonomy" id="429701"/>
    <lineage>
        <taxon>Eukaryota</taxon>
        <taxon>Viridiplantae</taxon>
        <taxon>Streptophyta</taxon>
        <taxon>Embryophyta</taxon>
        <taxon>Tracheophyta</taxon>
        <taxon>Spermatophyta</taxon>
        <taxon>Magnoliopsida</taxon>
        <taxon>eudicotyledons</taxon>
        <taxon>Gunneridae</taxon>
        <taxon>Pentapetalae</taxon>
        <taxon>asterids</taxon>
        <taxon>lamiids</taxon>
        <taxon>Lamiales</taxon>
        <taxon>Bignoniaceae</taxon>
        <taxon>Crescentiina</taxon>
        <taxon>Tabebuia alliance</taxon>
        <taxon>Handroanthus</taxon>
    </lineage>
</organism>
<feature type="compositionally biased region" description="Gly residues" evidence="1">
    <location>
        <begin position="1"/>
        <end position="13"/>
    </location>
</feature>
<protein>
    <submittedName>
        <fullName evidence="2">Uncharacterized protein</fullName>
    </submittedName>
</protein>
<dbReference type="OrthoDB" id="611935at2759"/>
<gene>
    <name evidence="2" type="ORF">CDL12_27942</name>
</gene>
<reference evidence="3" key="1">
    <citation type="journal article" date="2018" name="Gigascience">
        <title>Genome assembly of the Pink Ipe (Handroanthus impetiginosus, Bignoniaceae), a highly valued, ecologically keystone Neotropical timber forest tree.</title>
        <authorList>
            <person name="Silva-Junior O.B."/>
            <person name="Grattapaglia D."/>
            <person name="Novaes E."/>
            <person name="Collevatti R.G."/>
        </authorList>
    </citation>
    <scope>NUCLEOTIDE SEQUENCE [LARGE SCALE GENOMIC DNA]</scope>
    <source>
        <strain evidence="3">cv. UFG-1</strain>
    </source>
</reference>